<reference evidence="2 3" key="1">
    <citation type="submission" date="2016-07" db="EMBL/GenBank/DDBJ databases">
        <title>Pervasive Adenine N6-methylation of Active Genes in Fungi.</title>
        <authorList>
            <consortium name="DOE Joint Genome Institute"/>
            <person name="Mondo S.J."/>
            <person name="Dannebaum R.O."/>
            <person name="Kuo R.C."/>
            <person name="Labutti K."/>
            <person name="Haridas S."/>
            <person name="Kuo A."/>
            <person name="Salamov A."/>
            <person name="Ahrendt S.R."/>
            <person name="Lipzen A."/>
            <person name="Sullivan W."/>
            <person name="Andreopoulos W.B."/>
            <person name="Clum A."/>
            <person name="Lindquist E."/>
            <person name="Daum C."/>
            <person name="Ramamoorthy G.K."/>
            <person name="Gryganskyi A."/>
            <person name="Culley D."/>
            <person name="Magnuson J.K."/>
            <person name="James T.Y."/>
            <person name="O'Malley M.A."/>
            <person name="Stajich J.E."/>
            <person name="Spatafora J.W."/>
            <person name="Visel A."/>
            <person name="Grigoriev I.V."/>
        </authorList>
    </citation>
    <scope>NUCLEOTIDE SEQUENCE [LARGE SCALE GENOMIC DNA]</scope>
    <source>
        <strain evidence="2 3">CBS 115471</strain>
    </source>
</reference>
<protein>
    <submittedName>
        <fullName evidence="2">Uncharacterized protein</fullName>
    </submittedName>
</protein>
<dbReference type="OrthoDB" id="3799942at2759"/>
<feature type="compositionally biased region" description="Pro residues" evidence="1">
    <location>
        <begin position="200"/>
        <end position="209"/>
    </location>
</feature>
<evidence type="ECO:0000313" key="3">
    <source>
        <dbReference type="Proteomes" id="UP000193144"/>
    </source>
</evidence>
<accession>A0A1Y2A1N2</accession>
<feature type="region of interest" description="Disordered" evidence="1">
    <location>
        <begin position="171"/>
        <end position="265"/>
    </location>
</feature>
<feature type="compositionally biased region" description="Basic and acidic residues" evidence="1">
    <location>
        <begin position="171"/>
        <end position="191"/>
    </location>
</feature>
<evidence type="ECO:0000313" key="2">
    <source>
        <dbReference type="EMBL" id="ORY16441.1"/>
    </source>
</evidence>
<sequence length="360" mass="40300">MIEVKPDDGTLPEGYFDTINGIQWYKLPSPPFVCGEFGAHKLTCGHHILDLKYLLRSNPSTTSPCGLNCTTCSFNHEAWKCPTCVAEVKDVLETKLTVQEKMKLDEARKAGNKGMMAVYTTEFVKKYTEIEEAAELVYCVLDEKYGRSCEVGGEPEPVRIMGLEKMLEKITERNKEEEGKVKEKDKEKAETSDAGTPKKANPPPNPPITPNNVTSPSLETDSDIPIQHPNEQPSRSLAHKRPAHFDLPPSPLLVERAEKKRKPNPRLRLGDAVRWNGFVGQISERKRALAIEAGDEEHGGGGWDAAEARDRERARKKMVVVKGDGVAEFVSKKVGEWDQDDYPVDQKPLGPVYYEEDEIL</sequence>
<dbReference type="EMBL" id="MCFA01000018">
    <property type="protein sequence ID" value="ORY16441.1"/>
    <property type="molecule type" value="Genomic_DNA"/>
</dbReference>
<gene>
    <name evidence="2" type="ORF">BCR34DRAFT_597724</name>
</gene>
<comment type="caution">
    <text evidence="2">The sequence shown here is derived from an EMBL/GenBank/DDBJ whole genome shotgun (WGS) entry which is preliminary data.</text>
</comment>
<dbReference type="Proteomes" id="UP000193144">
    <property type="component" value="Unassembled WGS sequence"/>
</dbReference>
<name>A0A1Y2A1N2_9PLEO</name>
<evidence type="ECO:0000256" key="1">
    <source>
        <dbReference type="SAM" id="MobiDB-lite"/>
    </source>
</evidence>
<dbReference type="AlphaFoldDB" id="A0A1Y2A1N2"/>
<keyword evidence="3" id="KW-1185">Reference proteome</keyword>
<organism evidence="2 3">
    <name type="scientific">Clohesyomyces aquaticus</name>
    <dbReference type="NCBI Taxonomy" id="1231657"/>
    <lineage>
        <taxon>Eukaryota</taxon>
        <taxon>Fungi</taxon>
        <taxon>Dikarya</taxon>
        <taxon>Ascomycota</taxon>
        <taxon>Pezizomycotina</taxon>
        <taxon>Dothideomycetes</taxon>
        <taxon>Pleosporomycetidae</taxon>
        <taxon>Pleosporales</taxon>
        <taxon>Lindgomycetaceae</taxon>
        <taxon>Clohesyomyces</taxon>
    </lineage>
</organism>
<proteinExistence type="predicted"/>